<feature type="transmembrane region" description="Helical" evidence="10">
    <location>
        <begin position="39"/>
        <end position="61"/>
    </location>
</feature>
<evidence type="ECO:0000256" key="5">
    <source>
        <dbReference type="ARBA" id="ARBA00023136"/>
    </source>
</evidence>
<keyword evidence="2 10" id="KW-1003">Cell membrane</keyword>
<evidence type="ECO:0000256" key="10">
    <source>
        <dbReference type="HAMAP-Rule" id="MF_00454"/>
    </source>
</evidence>
<comment type="subcellular location">
    <subcellularLocation>
        <location evidence="1 10">Cell membrane</location>
        <topology evidence="1 10">Multi-pass membrane protein</topology>
    </subcellularLocation>
</comment>
<dbReference type="HAMAP" id="MF_00454">
    <property type="entry name" value="FluC"/>
    <property type="match status" value="1"/>
</dbReference>
<organism evidence="11 12">
    <name type="scientific">Limosilactobacillus oris F0423</name>
    <dbReference type="NCBI Taxonomy" id="944562"/>
    <lineage>
        <taxon>Bacteria</taxon>
        <taxon>Bacillati</taxon>
        <taxon>Bacillota</taxon>
        <taxon>Bacilli</taxon>
        <taxon>Lactobacillales</taxon>
        <taxon>Lactobacillaceae</taxon>
        <taxon>Limosilactobacillus</taxon>
    </lineage>
</organism>
<feature type="transmembrane region" description="Helical" evidence="10">
    <location>
        <begin position="73"/>
        <end position="97"/>
    </location>
</feature>
<keyword evidence="6 10" id="KW-0407">Ion channel</keyword>
<dbReference type="PANTHER" id="PTHR28259">
    <property type="entry name" value="FLUORIDE EXPORT PROTEIN 1-RELATED"/>
    <property type="match status" value="1"/>
</dbReference>
<feature type="transmembrane region" description="Helical" evidence="10">
    <location>
        <begin position="103"/>
        <end position="125"/>
    </location>
</feature>
<dbReference type="Proteomes" id="UP000006035">
    <property type="component" value="Unassembled WGS sequence"/>
</dbReference>
<evidence type="ECO:0000256" key="4">
    <source>
        <dbReference type="ARBA" id="ARBA00022989"/>
    </source>
</evidence>
<dbReference type="PANTHER" id="PTHR28259:SF1">
    <property type="entry name" value="FLUORIDE EXPORT PROTEIN 1-RELATED"/>
    <property type="match status" value="1"/>
</dbReference>
<keyword evidence="3 10" id="KW-0812">Transmembrane</keyword>
<comment type="function">
    <text evidence="9 10">Fluoride-specific ion channel. Important for reducing fluoride concentration in the cell, thus reducing its toxicity.</text>
</comment>
<evidence type="ECO:0000256" key="6">
    <source>
        <dbReference type="ARBA" id="ARBA00023303"/>
    </source>
</evidence>
<evidence type="ECO:0000313" key="12">
    <source>
        <dbReference type="Proteomes" id="UP000006035"/>
    </source>
</evidence>
<proteinExistence type="inferred from homology"/>
<sequence>MVTIQNGELKMKIRKVIAVGLFAFGGGMLRYLVNSGWGVLGILVCNLIGSFLLALLTYTVIERKLVANWLSLGLGTGLIGALTTFSTFAATTIQLWQSHPLAAGLYFIVSSGGGLAMALLGAWLGRRLGRD</sequence>
<evidence type="ECO:0000313" key="11">
    <source>
        <dbReference type="EMBL" id="EGS36819.1"/>
    </source>
</evidence>
<evidence type="ECO:0000256" key="9">
    <source>
        <dbReference type="ARBA" id="ARBA00049940"/>
    </source>
</evidence>
<feature type="binding site" evidence="10">
    <location>
        <position position="83"/>
    </location>
    <ligand>
        <name>Na(+)</name>
        <dbReference type="ChEBI" id="CHEBI:29101"/>
        <note>structural</note>
    </ligand>
</feature>
<evidence type="ECO:0000256" key="1">
    <source>
        <dbReference type="ARBA" id="ARBA00004651"/>
    </source>
</evidence>
<protein>
    <recommendedName>
        <fullName evidence="10">Fluoride-specific ion channel FluC</fullName>
    </recommendedName>
</protein>
<dbReference type="InterPro" id="IPR003691">
    <property type="entry name" value="FluC"/>
</dbReference>
<reference evidence="11 12" key="1">
    <citation type="submission" date="2011-05" db="EMBL/GenBank/DDBJ databases">
        <authorList>
            <person name="Durkin A.S."/>
            <person name="Kim M."/>
            <person name="Radune D."/>
            <person name="Hostetler J."/>
            <person name="Torralba M."/>
            <person name="Gillis M."/>
            <person name="Methe B."/>
            <person name="Sutton G."/>
            <person name="Nelson K.E."/>
        </authorList>
    </citation>
    <scope>NUCLEOTIDE SEQUENCE [LARGE SCALE GENOMIC DNA]</scope>
    <source>
        <strain evidence="11 12">F0423</strain>
    </source>
</reference>
<keyword evidence="10" id="KW-0813">Transport</keyword>
<keyword evidence="12" id="KW-1185">Reference proteome</keyword>
<keyword evidence="10" id="KW-0406">Ion transport</keyword>
<evidence type="ECO:0000256" key="2">
    <source>
        <dbReference type="ARBA" id="ARBA00022475"/>
    </source>
</evidence>
<comment type="caution">
    <text evidence="11">The sequence shown here is derived from an EMBL/GenBank/DDBJ whole genome shotgun (WGS) entry which is preliminary data.</text>
</comment>
<keyword evidence="10" id="KW-0915">Sodium</keyword>
<dbReference type="EMBL" id="AFTL01000015">
    <property type="protein sequence ID" value="EGS36819.1"/>
    <property type="molecule type" value="Genomic_DNA"/>
</dbReference>
<comment type="catalytic activity">
    <reaction evidence="8">
        <text>fluoride(in) = fluoride(out)</text>
        <dbReference type="Rhea" id="RHEA:76159"/>
        <dbReference type="ChEBI" id="CHEBI:17051"/>
    </reaction>
    <physiologicalReaction direction="left-to-right" evidence="8">
        <dbReference type="Rhea" id="RHEA:76160"/>
    </physiologicalReaction>
</comment>
<evidence type="ECO:0000256" key="8">
    <source>
        <dbReference type="ARBA" id="ARBA00035585"/>
    </source>
</evidence>
<name>A0ABN0D4I7_9LACO</name>
<accession>A0ABN0D4I7</accession>
<dbReference type="Pfam" id="PF02537">
    <property type="entry name" value="CRCB"/>
    <property type="match status" value="1"/>
</dbReference>
<keyword evidence="5 10" id="KW-0472">Membrane</keyword>
<keyword evidence="4 10" id="KW-1133">Transmembrane helix</keyword>
<comment type="activity regulation">
    <text evidence="10">Na(+) is not transported, but it plays an essential structural role and its presence is essential for fluoride channel function.</text>
</comment>
<gene>
    <name evidence="10" type="primary">fluC</name>
    <name evidence="10" type="synonym">crcB</name>
    <name evidence="11" type="ORF">HMPREF9102_1885</name>
</gene>
<evidence type="ECO:0000256" key="3">
    <source>
        <dbReference type="ARBA" id="ARBA00022692"/>
    </source>
</evidence>
<feature type="transmembrane region" description="Helical" evidence="10">
    <location>
        <begin position="16"/>
        <end position="33"/>
    </location>
</feature>
<keyword evidence="10" id="KW-0479">Metal-binding</keyword>
<comment type="similarity">
    <text evidence="7 10">Belongs to the fluoride channel Fluc/FEX (TC 1.A.43) family.</text>
</comment>
<feature type="binding site" evidence="10">
    <location>
        <position position="80"/>
    </location>
    <ligand>
        <name>Na(+)</name>
        <dbReference type="ChEBI" id="CHEBI:29101"/>
        <note>structural</note>
    </ligand>
</feature>
<evidence type="ECO:0000256" key="7">
    <source>
        <dbReference type="ARBA" id="ARBA00035120"/>
    </source>
</evidence>